<accession>A0A1G5BTG5</accession>
<dbReference type="EMBL" id="FMUR01000005">
    <property type="protein sequence ID" value="SCX93220.1"/>
    <property type="molecule type" value="Genomic_DNA"/>
</dbReference>
<name>A0A1G5BTG5_9FIRM</name>
<dbReference type="RefSeq" id="WP_074461551.1">
    <property type="nucleotide sequence ID" value="NZ_FMUR01000005.1"/>
</dbReference>
<evidence type="ECO:0008006" key="5">
    <source>
        <dbReference type="Google" id="ProtNLM"/>
    </source>
</evidence>
<proteinExistence type="predicted"/>
<keyword evidence="2" id="KW-0472">Membrane</keyword>
<reference evidence="4" key="1">
    <citation type="submission" date="2016-10" db="EMBL/GenBank/DDBJ databases">
        <authorList>
            <person name="Varghese N."/>
            <person name="Submissions S."/>
        </authorList>
    </citation>
    <scope>NUCLEOTIDE SEQUENCE [LARGE SCALE GENOMIC DNA]</scope>
    <source>
        <strain evidence="4">XBD2006</strain>
    </source>
</reference>
<protein>
    <recommendedName>
        <fullName evidence="5">Zinc-ribbon domain-containing protein</fullName>
    </recommendedName>
</protein>
<dbReference type="Proteomes" id="UP000183047">
    <property type="component" value="Unassembled WGS sequence"/>
</dbReference>
<keyword evidence="4" id="KW-1185">Reference proteome</keyword>
<evidence type="ECO:0000256" key="1">
    <source>
        <dbReference type="SAM" id="MobiDB-lite"/>
    </source>
</evidence>
<feature type="transmembrane region" description="Helical" evidence="2">
    <location>
        <begin position="365"/>
        <end position="383"/>
    </location>
</feature>
<feature type="compositionally biased region" description="Polar residues" evidence="1">
    <location>
        <begin position="105"/>
        <end position="131"/>
    </location>
</feature>
<feature type="region of interest" description="Disordered" evidence="1">
    <location>
        <begin position="70"/>
        <end position="149"/>
    </location>
</feature>
<feature type="compositionally biased region" description="Low complexity" evidence="1">
    <location>
        <begin position="132"/>
        <end position="149"/>
    </location>
</feature>
<feature type="compositionally biased region" description="Low complexity" evidence="1">
    <location>
        <begin position="76"/>
        <end position="104"/>
    </location>
</feature>
<dbReference type="AlphaFoldDB" id="A0A1G5BTG5"/>
<evidence type="ECO:0000313" key="4">
    <source>
        <dbReference type="Proteomes" id="UP000183047"/>
    </source>
</evidence>
<gene>
    <name evidence="3" type="ORF">SAMN02910451_00795</name>
</gene>
<feature type="transmembrane region" description="Helical" evidence="2">
    <location>
        <begin position="294"/>
        <end position="311"/>
    </location>
</feature>
<sequence length="402" mass="43169">MVCGTCGCNNEDAALYCANCGAPLKTDSYGTTVENKYNTQNSFYVQDGVGDINKTEELCVSNTQDDIAAENGAYPNDNISQNNSSYQNNGENLNNNSGFPNNGGYQSTNGVYQNNSGFPNNGGYQNANGAFQSNNSGYSSNVVSQNNGAYPNNNGVYPNNGVYQNAGGAYPNNNSGYPSNAAYPNKNNGGFPNNNGVYPNNGVYQNTNGVFQNNSGYPSNGVYQNNTGAYNQNGVYPGNSTYPNNGYGVQGNYYAQNGVDDLDSLLGANKALSNRMKPSDYLKLPAMAGDKKKMTGTAISIYVLIVISAAFSFSQGNYWGILDYILLIILSVNIQLRGSLVAAYVLLGYGILNTIIYTIEMGFPAGFGYIIAGIFAVIATNKFRKSYKEYVRTGYIPNNMVF</sequence>
<evidence type="ECO:0000256" key="2">
    <source>
        <dbReference type="SAM" id="Phobius"/>
    </source>
</evidence>
<organism evidence="3 4">
    <name type="scientific">Butyrivibrio hungatei</name>
    <dbReference type="NCBI Taxonomy" id="185008"/>
    <lineage>
        <taxon>Bacteria</taxon>
        <taxon>Bacillati</taxon>
        <taxon>Bacillota</taxon>
        <taxon>Clostridia</taxon>
        <taxon>Lachnospirales</taxon>
        <taxon>Lachnospiraceae</taxon>
        <taxon>Butyrivibrio</taxon>
    </lineage>
</organism>
<keyword evidence="2" id="KW-1133">Transmembrane helix</keyword>
<evidence type="ECO:0000313" key="3">
    <source>
        <dbReference type="EMBL" id="SCX93220.1"/>
    </source>
</evidence>
<keyword evidence="2" id="KW-0812">Transmembrane</keyword>
<dbReference type="OrthoDB" id="2029546at2"/>